<keyword evidence="12" id="KW-1185">Reference proteome</keyword>
<evidence type="ECO:0000259" key="10">
    <source>
        <dbReference type="PROSITE" id="PS50885"/>
    </source>
</evidence>
<evidence type="ECO:0000256" key="6">
    <source>
        <dbReference type="ARBA" id="ARBA00022777"/>
    </source>
</evidence>
<dbReference type="Pfam" id="PF02518">
    <property type="entry name" value="HATPase_c"/>
    <property type="match status" value="1"/>
</dbReference>
<dbReference type="RefSeq" id="WP_238726406.1">
    <property type="nucleotide sequence ID" value="NZ_JAHQCX010000003.1"/>
</dbReference>
<evidence type="ECO:0000256" key="1">
    <source>
        <dbReference type="ARBA" id="ARBA00000085"/>
    </source>
</evidence>
<evidence type="ECO:0000256" key="2">
    <source>
        <dbReference type="ARBA" id="ARBA00004370"/>
    </source>
</evidence>
<comment type="subcellular location">
    <subcellularLocation>
        <location evidence="2">Membrane</location>
    </subcellularLocation>
</comment>
<dbReference type="Pfam" id="PF06580">
    <property type="entry name" value="His_kinase"/>
    <property type="match status" value="1"/>
</dbReference>
<evidence type="ECO:0000256" key="4">
    <source>
        <dbReference type="ARBA" id="ARBA00022553"/>
    </source>
</evidence>
<comment type="catalytic activity">
    <reaction evidence="1">
        <text>ATP + protein L-histidine = ADP + protein N-phospho-L-histidine.</text>
        <dbReference type="EC" id="2.7.13.3"/>
    </reaction>
</comment>
<evidence type="ECO:0000256" key="3">
    <source>
        <dbReference type="ARBA" id="ARBA00012438"/>
    </source>
</evidence>
<keyword evidence="7" id="KW-0902">Two-component regulatory system</keyword>
<feature type="transmembrane region" description="Helical" evidence="8">
    <location>
        <begin position="301"/>
        <end position="321"/>
    </location>
</feature>
<evidence type="ECO:0000256" key="7">
    <source>
        <dbReference type="ARBA" id="ARBA00023012"/>
    </source>
</evidence>
<dbReference type="InterPro" id="IPR010559">
    <property type="entry name" value="Sig_transdc_His_kin_internal"/>
</dbReference>
<dbReference type="EMBL" id="JAHQCX010000003">
    <property type="protein sequence ID" value="MBU9725464.1"/>
    <property type="molecule type" value="Genomic_DNA"/>
</dbReference>
<name>A0ABS6K4L8_9FIRM</name>
<feature type="domain" description="HAMP" evidence="10">
    <location>
        <begin position="323"/>
        <end position="375"/>
    </location>
</feature>
<keyword evidence="4" id="KW-0597">Phosphoprotein</keyword>
<dbReference type="InterPro" id="IPR036890">
    <property type="entry name" value="HATPase_C_sf"/>
</dbReference>
<dbReference type="InterPro" id="IPR050640">
    <property type="entry name" value="Bact_2-comp_sensor_kinase"/>
</dbReference>
<keyword evidence="8" id="KW-1133">Transmembrane helix</keyword>
<dbReference type="Pfam" id="PF00672">
    <property type="entry name" value="HAMP"/>
    <property type="match status" value="1"/>
</dbReference>
<comment type="caution">
    <text evidence="11">The sequence shown here is derived from an EMBL/GenBank/DDBJ whole genome shotgun (WGS) entry which is preliminary data.</text>
</comment>
<dbReference type="SUPFAM" id="SSF55874">
    <property type="entry name" value="ATPase domain of HSP90 chaperone/DNA topoisomerase II/histidine kinase"/>
    <property type="match status" value="1"/>
</dbReference>
<dbReference type="PROSITE" id="PS50885">
    <property type="entry name" value="HAMP"/>
    <property type="match status" value="1"/>
</dbReference>
<organism evidence="11 12">
    <name type="scientific">Diplocloster modestus</name>
    <dbReference type="NCBI Taxonomy" id="2850322"/>
    <lineage>
        <taxon>Bacteria</taxon>
        <taxon>Bacillati</taxon>
        <taxon>Bacillota</taxon>
        <taxon>Clostridia</taxon>
        <taxon>Lachnospirales</taxon>
        <taxon>Lachnospiraceae</taxon>
        <taxon>Diplocloster</taxon>
    </lineage>
</organism>
<dbReference type="Gene3D" id="3.30.565.10">
    <property type="entry name" value="Histidine kinase-like ATPase, C-terminal domain"/>
    <property type="match status" value="1"/>
</dbReference>
<keyword evidence="5" id="KW-0808">Transferase</keyword>
<gene>
    <name evidence="11" type="ORF">KTH90_05480</name>
</gene>
<keyword evidence="6 11" id="KW-0418">Kinase</keyword>
<dbReference type="CDD" id="cd06225">
    <property type="entry name" value="HAMP"/>
    <property type="match status" value="1"/>
</dbReference>
<dbReference type="EC" id="2.7.13.3" evidence="3"/>
<keyword evidence="8" id="KW-0812">Transmembrane</keyword>
<dbReference type="PANTHER" id="PTHR34220:SF7">
    <property type="entry name" value="SENSOR HISTIDINE KINASE YPDA"/>
    <property type="match status" value="1"/>
</dbReference>
<dbReference type="SUPFAM" id="SSF158472">
    <property type="entry name" value="HAMP domain-like"/>
    <property type="match status" value="1"/>
</dbReference>
<sequence length="594" mass="67503">MKHNRIKRLFLKLSDMSLRRKLLITYFVLVIMPLSIFTVYAFLRINRVIQEQTFTAAQKTFEESCDGMEELFQNSENVLESLVMDSLVYQMASKAPGEEDAVSQMENTYRLSEIFRKLKQMSGIDQLRIYVKSGFLYSEQNNDIFSMQHVEETDWYRRMMASDKKQLWFSPQDLPPGDGAFSFMRTIYNPDSLTEPMAILRADIMSGRLLDIMSAYPITENSLTLLADDEHLLLASGILDKKEADSLILRLPEIKMDDWTLIGTAGGKSYIRPHTFRLNGLHLITLIPCDDIYRVSRELRTGMLCIVLVLALTAYTAAYLISKSFLRRLSMLSDTMAKVEKGDVTAEITPQGADEIGMLMGSFVRMMDHISVLMEEKVRTGKQIKNLELKALQAQINPHFLYNSLDLINCTAISSHVPQISKMVNALARFYKLSLSRGRERIPLSDEFLHARLYIDIQNMRFENRIAVIWNIDEQVLPCIIVKIILQPIIENAIIHGIFEKPEKTGTLNVRAVKINGDIVITVSDDGVGMDSKTLYRNFDLSAPAVPEASGYGIRNINERLHIAYGGEYGLTCSSGRGKGTTVTIRIPVQYPDR</sequence>
<evidence type="ECO:0000259" key="9">
    <source>
        <dbReference type="PROSITE" id="PS50109"/>
    </source>
</evidence>
<evidence type="ECO:0000256" key="8">
    <source>
        <dbReference type="SAM" id="Phobius"/>
    </source>
</evidence>
<evidence type="ECO:0000256" key="5">
    <source>
        <dbReference type="ARBA" id="ARBA00022679"/>
    </source>
</evidence>
<accession>A0ABS6K4L8</accession>
<dbReference type="SMART" id="SM00304">
    <property type="entry name" value="HAMP"/>
    <property type="match status" value="1"/>
</dbReference>
<dbReference type="InterPro" id="IPR003594">
    <property type="entry name" value="HATPase_dom"/>
</dbReference>
<dbReference type="Gene3D" id="6.10.340.10">
    <property type="match status" value="1"/>
</dbReference>
<dbReference type="PANTHER" id="PTHR34220">
    <property type="entry name" value="SENSOR HISTIDINE KINASE YPDA"/>
    <property type="match status" value="1"/>
</dbReference>
<dbReference type="InterPro" id="IPR003660">
    <property type="entry name" value="HAMP_dom"/>
</dbReference>
<feature type="transmembrane region" description="Helical" evidence="8">
    <location>
        <begin position="21"/>
        <end position="43"/>
    </location>
</feature>
<keyword evidence="8" id="KW-0472">Membrane</keyword>
<evidence type="ECO:0000313" key="11">
    <source>
        <dbReference type="EMBL" id="MBU9725464.1"/>
    </source>
</evidence>
<dbReference type="GO" id="GO:0016301">
    <property type="term" value="F:kinase activity"/>
    <property type="evidence" value="ECO:0007669"/>
    <property type="project" value="UniProtKB-KW"/>
</dbReference>
<proteinExistence type="predicted"/>
<protein>
    <recommendedName>
        <fullName evidence="3">histidine kinase</fullName>
        <ecNumber evidence="3">2.7.13.3</ecNumber>
    </recommendedName>
</protein>
<evidence type="ECO:0000313" key="12">
    <source>
        <dbReference type="Proteomes" id="UP001314681"/>
    </source>
</evidence>
<dbReference type="InterPro" id="IPR005467">
    <property type="entry name" value="His_kinase_dom"/>
</dbReference>
<dbReference type="Proteomes" id="UP001314681">
    <property type="component" value="Unassembled WGS sequence"/>
</dbReference>
<reference evidence="11 12" key="1">
    <citation type="submission" date="2021-06" db="EMBL/GenBank/DDBJ databases">
        <title>Description of novel taxa of the family Lachnospiraceae.</title>
        <authorList>
            <person name="Chaplin A.V."/>
            <person name="Sokolova S.R."/>
            <person name="Pikina A.P."/>
            <person name="Korzhanova M."/>
            <person name="Belova V."/>
            <person name="Korostin D."/>
            <person name="Efimov B.A."/>
        </authorList>
    </citation>
    <scope>NUCLEOTIDE SEQUENCE [LARGE SCALE GENOMIC DNA]</scope>
    <source>
        <strain evidence="11 12">ASD4241</strain>
    </source>
</reference>
<dbReference type="PROSITE" id="PS50109">
    <property type="entry name" value="HIS_KIN"/>
    <property type="match status" value="1"/>
</dbReference>
<feature type="domain" description="Histidine kinase" evidence="9">
    <location>
        <begin position="486"/>
        <end position="591"/>
    </location>
</feature>